<evidence type="ECO:0000313" key="8">
    <source>
        <dbReference type="Proteomes" id="UP000267630"/>
    </source>
</evidence>
<accession>A0A7Z9CQV9</accession>
<sequence>METDLVTHQLAWQFNLGRCIFCGRCEEVCPTAAIKLSQEYELAVWKKEDFLQQSRFDICRCRACARPFAVQKEIDYAIALLEHNGDTRAELHRESFETCPECKRQKCLVPSDRIELTRHMREAS</sequence>
<dbReference type="SUPFAM" id="SSF54862">
    <property type="entry name" value="4Fe-4S ferredoxins"/>
    <property type="match status" value="1"/>
</dbReference>
<keyword evidence="7" id="KW-0560">Oxidoreductase</keyword>
<proteinExistence type="predicted"/>
<dbReference type="PANTHER" id="PTHR10849:SF35">
    <property type="entry name" value="FORMATE HYDROGENLYASE SUBUNIT 6-RELATED"/>
    <property type="match status" value="1"/>
</dbReference>
<evidence type="ECO:0000256" key="5">
    <source>
        <dbReference type="ARBA" id="ARBA00023014"/>
    </source>
</evidence>
<dbReference type="EMBL" id="LR134253">
    <property type="protein sequence ID" value="VED47359.1"/>
    <property type="molecule type" value="Genomic_DNA"/>
</dbReference>
<keyword evidence="4" id="KW-0408">Iron</keyword>
<dbReference type="GO" id="GO:0016829">
    <property type="term" value="F:lyase activity"/>
    <property type="evidence" value="ECO:0007669"/>
    <property type="project" value="UniProtKB-KW"/>
</dbReference>
<keyword evidence="5" id="KW-0411">Iron-sulfur</keyword>
<evidence type="ECO:0000256" key="1">
    <source>
        <dbReference type="ARBA" id="ARBA00022485"/>
    </source>
</evidence>
<evidence type="ECO:0000256" key="2">
    <source>
        <dbReference type="ARBA" id="ARBA00022723"/>
    </source>
</evidence>
<gene>
    <name evidence="7" type="primary">nuoI_1</name>
    <name evidence="7" type="ORF">NCTC9997_01462</name>
</gene>
<reference evidence="7 8" key="1">
    <citation type="submission" date="2018-12" db="EMBL/GenBank/DDBJ databases">
        <authorList>
            <consortium name="Pathogen Informatics"/>
        </authorList>
    </citation>
    <scope>NUCLEOTIDE SEQUENCE [LARGE SCALE GENOMIC DNA]</scope>
    <source>
        <strain evidence="7 8">NCTC9997</strain>
    </source>
</reference>
<evidence type="ECO:0000256" key="3">
    <source>
        <dbReference type="ARBA" id="ARBA00022737"/>
    </source>
</evidence>
<dbReference type="PANTHER" id="PTHR10849">
    <property type="entry name" value="NADH DEHYDROGENASE UBIQUINONE IRON-SULFUR PROTEIN 8, MITOCHONDRIAL"/>
    <property type="match status" value="1"/>
</dbReference>
<protein>
    <submittedName>
        <fullName evidence="7">Formate hydrogenlyase complex iron-sulfur subunit</fullName>
        <ecNumber evidence="7">1.6.99.5</ecNumber>
    </submittedName>
</protein>
<name>A0A7Z9CQV9_RAOTE</name>
<dbReference type="PROSITE" id="PS00198">
    <property type="entry name" value="4FE4S_FER_1"/>
    <property type="match status" value="1"/>
</dbReference>
<dbReference type="Pfam" id="PF00037">
    <property type="entry name" value="Fer4"/>
    <property type="match status" value="1"/>
</dbReference>
<dbReference type="GO" id="GO:0009060">
    <property type="term" value="P:aerobic respiration"/>
    <property type="evidence" value="ECO:0007669"/>
    <property type="project" value="TreeGrafter"/>
</dbReference>
<keyword evidence="7" id="KW-0456">Lyase</keyword>
<feature type="domain" description="4Fe-4S ferredoxin-type" evidence="6">
    <location>
        <begin position="10"/>
        <end position="39"/>
    </location>
</feature>
<keyword evidence="2" id="KW-0479">Metal-binding</keyword>
<dbReference type="EC" id="1.6.99.5" evidence="7"/>
<evidence type="ECO:0000259" key="6">
    <source>
        <dbReference type="PROSITE" id="PS51379"/>
    </source>
</evidence>
<dbReference type="Proteomes" id="UP000267630">
    <property type="component" value="Chromosome 3"/>
</dbReference>
<dbReference type="Gene3D" id="3.30.70.3270">
    <property type="match status" value="1"/>
</dbReference>
<keyword evidence="8" id="KW-1185">Reference proteome</keyword>
<dbReference type="GO" id="GO:0046872">
    <property type="term" value="F:metal ion binding"/>
    <property type="evidence" value="ECO:0007669"/>
    <property type="project" value="UniProtKB-KW"/>
</dbReference>
<dbReference type="PROSITE" id="PS51379">
    <property type="entry name" value="4FE4S_FER_2"/>
    <property type="match status" value="1"/>
</dbReference>
<dbReference type="GO" id="GO:0016020">
    <property type="term" value="C:membrane"/>
    <property type="evidence" value="ECO:0007669"/>
    <property type="project" value="InterPro"/>
</dbReference>
<evidence type="ECO:0000313" key="7">
    <source>
        <dbReference type="EMBL" id="VED47359.1"/>
    </source>
</evidence>
<dbReference type="AlphaFoldDB" id="A0A7Z9CQV9"/>
<organism evidence="7 8">
    <name type="scientific">Raoultella terrigena</name>
    <name type="common">Klebsiella terrigena</name>
    <dbReference type="NCBI Taxonomy" id="577"/>
    <lineage>
        <taxon>Bacteria</taxon>
        <taxon>Pseudomonadati</taxon>
        <taxon>Pseudomonadota</taxon>
        <taxon>Gammaproteobacteria</taxon>
        <taxon>Enterobacterales</taxon>
        <taxon>Enterobacteriaceae</taxon>
        <taxon>Klebsiella/Raoultella group</taxon>
        <taxon>Raoultella</taxon>
    </lineage>
</organism>
<dbReference type="GO" id="GO:0003954">
    <property type="term" value="F:NADH dehydrogenase activity"/>
    <property type="evidence" value="ECO:0007669"/>
    <property type="project" value="TreeGrafter"/>
</dbReference>
<dbReference type="InterPro" id="IPR017900">
    <property type="entry name" value="4Fe4S_Fe_S_CS"/>
</dbReference>
<dbReference type="GO" id="GO:0051539">
    <property type="term" value="F:4 iron, 4 sulfur cluster binding"/>
    <property type="evidence" value="ECO:0007669"/>
    <property type="project" value="UniProtKB-KW"/>
</dbReference>
<evidence type="ECO:0000256" key="4">
    <source>
        <dbReference type="ARBA" id="ARBA00023004"/>
    </source>
</evidence>
<keyword evidence="3" id="KW-0677">Repeat</keyword>
<dbReference type="InterPro" id="IPR010226">
    <property type="entry name" value="NADH_quinone_OxRdtase_chainI"/>
</dbReference>
<dbReference type="InterPro" id="IPR017896">
    <property type="entry name" value="4Fe4S_Fe-S-bd"/>
</dbReference>
<keyword evidence="1" id="KW-0004">4Fe-4S</keyword>